<evidence type="ECO:0000256" key="4">
    <source>
        <dbReference type="PROSITE-ProRule" id="PRU00409"/>
    </source>
</evidence>
<dbReference type="KEGG" id="pstw:DSJ_12460"/>
<dbReference type="Gene3D" id="3.30.470.20">
    <property type="entry name" value="ATP-grasp fold, B domain"/>
    <property type="match status" value="1"/>
</dbReference>
<accession>H3RC24</accession>
<proteinExistence type="predicted"/>
<evidence type="ECO:0000256" key="2">
    <source>
        <dbReference type="ARBA" id="ARBA00022741"/>
    </source>
</evidence>
<evidence type="ECO:0000313" key="6">
    <source>
        <dbReference type="EMBL" id="ARF50074.1"/>
    </source>
</evidence>
<evidence type="ECO:0000313" key="7">
    <source>
        <dbReference type="EMBL" id="EHU00947.1"/>
    </source>
</evidence>
<dbReference type="InterPro" id="IPR011761">
    <property type="entry name" value="ATP-grasp"/>
</dbReference>
<dbReference type="STRING" id="660596.DSJ_12460"/>
<dbReference type="RefSeq" id="WP_006118882.1">
    <property type="nucleotide sequence ID" value="NZ_AHIE01000010.1"/>
</dbReference>
<name>H3RC24_PANSE</name>
<sequence>MSSNKKALMLDAGFAAMPLLMALKHSGYETAVCSGKPQDPGHQLAAHSFCLNYANVQDVLTLAKSLNITSLLPGVTDVSYLTGASVAEAMGLRGFDRPDVAEIIFKKDVFRQWAQKKGYPVPVAVSCPEEAAQLPLPLMIKPVDSYSGLGISLVTEREHISAAWRDACAASSCGQALIERWIAGDLHSHSAFIVNGKVAVEYFVDEFCTVYPWQVNSSSLSLNLPASIKDQVSDCIQALVDELGLCDGLLHTQFISDGKSFSLIEMTRRCPGDLYNQLIEYSTDTPYSLWFTHAFTGTPFTPASRRPEHVRLIARHTVSVDQEQTFTSVSFAALPANILSFLPLKKTGERIQRAPHDRAALIFAEFHQRDELARFTPQLKDFFTLGKY</sequence>
<evidence type="ECO:0000313" key="8">
    <source>
        <dbReference type="Proteomes" id="UP000005050"/>
    </source>
</evidence>
<keyword evidence="1 7" id="KW-0436">Ligase</keyword>
<dbReference type="Proteomes" id="UP000005050">
    <property type="component" value="Unassembled WGS sequence"/>
</dbReference>
<dbReference type="eggNOG" id="COG0027">
    <property type="taxonomic scope" value="Bacteria"/>
</dbReference>
<keyword evidence="3 4" id="KW-0067">ATP-binding</keyword>
<evidence type="ECO:0000256" key="1">
    <source>
        <dbReference type="ARBA" id="ARBA00022598"/>
    </source>
</evidence>
<reference evidence="7" key="2">
    <citation type="submission" date="2012-01" db="EMBL/GenBank/DDBJ databases">
        <authorList>
            <person name="Biehl B.S."/>
            <person name="Ding Y."/>
            <person name="Dugan-Rocha S.P."/>
            <person name="Gibbs R.A."/>
            <person name="Glasner J.D."/>
            <person name="Kovar C."/>
            <person name="Muzny D.M."/>
            <person name="Neeno-Eckwall E.C."/>
            <person name="Perna N.T."/>
            <person name="Qin X."/>
            <person name="von Bodman S.B."/>
            <person name="Weinstock G.M."/>
        </authorList>
    </citation>
    <scope>NUCLEOTIDE SEQUENCE</scope>
    <source>
        <strain evidence="7">DC283</strain>
    </source>
</reference>
<dbReference type="EMBL" id="AHIE01000010">
    <property type="protein sequence ID" value="EHU00947.1"/>
    <property type="molecule type" value="Genomic_DNA"/>
</dbReference>
<dbReference type="GO" id="GO:0046872">
    <property type="term" value="F:metal ion binding"/>
    <property type="evidence" value="ECO:0007669"/>
    <property type="project" value="InterPro"/>
</dbReference>
<dbReference type="Proteomes" id="UP000192380">
    <property type="component" value="Chromosome"/>
</dbReference>
<dbReference type="Gene3D" id="3.40.50.20">
    <property type="match status" value="1"/>
</dbReference>
<keyword evidence="2 4" id="KW-0547">Nucleotide-binding</keyword>
<evidence type="ECO:0000256" key="3">
    <source>
        <dbReference type="ARBA" id="ARBA00022840"/>
    </source>
</evidence>
<organism evidence="7 8">
    <name type="scientific">Pantoea stewartii subsp. stewartii DC283</name>
    <dbReference type="NCBI Taxonomy" id="660596"/>
    <lineage>
        <taxon>Bacteria</taxon>
        <taxon>Pseudomonadati</taxon>
        <taxon>Pseudomonadota</taxon>
        <taxon>Gammaproteobacteria</taxon>
        <taxon>Enterobacterales</taxon>
        <taxon>Erwiniaceae</taxon>
        <taxon>Pantoea</taxon>
    </lineage>
</organism>
<dbReference type="OrthoDB" id="9803907at2"/>
<dbReference type="PROSITE" id="PS50975">
    <property type="entry name" value="ATP_GRASP"/>
    <property type="match status" value="1"/>
</dbReference>
<dbReference type="InterPro" id="IPR052032">
    <property type="entry name" value="ATP-dep_AA_Ligase"/>
</dbReference>
<evidence type="ECO:0000313" key="9">
    <source>
        <dbReference type="Proteomes" id="UP000192380"/>
    </source>
</evidence>
<protein>
    <submittedName>
        <fullName evidence="7">Putative carbamoyl-phosphate-synthetase protein</fullName>
        <ecNumber evidence="7">6.3.2.4</ecNumber>
    </submittedName>
</protein>
<dbReference type="InterPro" id="IPR013815">
    <property type="entry name" value="ATP_grasp_subdomain_1"/>
</dbReference>
<feature type="domain" description="ATP-grasp" evidence="5">
    <location>
        <begin position="111"/>
        <end position="296"/>
    </location>
</feature>
<keyword evidence="9" id="KW-1185">Reference proteome</keyword>
<dbReference type="EC" id="6.3.2.4" evidence="7"/>
<dbReference type="GO" id="GO:0008716">
    <property type="term" value="F:D-alanine-D-alanine ligase activity"/>
    <property type="evidence" value="ECO:0007669"/>
    <property type="project" value="UniProtKB-EC"/>
</dbReference>
<dbReference type="Gene3D" id="3.30.1490.20">
    <property type="entry name" value="ATP-grasp fold, A domain"/>
    <property type="match status" value="1"/>
</dbReference>
<reference evidence="6 9" key="3">
    <citation type="submission" date="2016-10" db="EMBL/GenBank/DDBJ databases">
        <title>Complete Genome Assembly of Pantoea stewartii subsp. stewartii DC283, a Corn Pathogen.</title>
        <authorList>
            <person name="Duong D.A."/>
            <person name="Stevens A.M."/>
            <person name="Jensen R.V."/>
        </authorList>
    </citation>
    <scope>NUCLEOTIDE SEQUENCE [LARGE SCALE GENOMIC DNA]</scope>
    <source>
        <strain evidence="6 9">DC283</strain>
    </source>
</reference>
<reference evidence="7 8" key="1">
    <citation type="journal article" date="2012" name="Mol. Microbiol.">
        <title>The genetic and structural basis of two distinct terminal side branch residues in stewartan and amylovoran exopolysaccharides and their potential role in host adaptation.</title>
        <authorList>
            <person name="Wang X."/>
            <person name="Yang F."/>
            <person name="von Bodman S.B."/>
        </authorList>
    </citation>
    <scope>NUCLEOTIDE SEQUENCE [LARGE SCALE GENOMIC DNA]</scope>
    <source>
        <strain evidence="7 8">DC283</strain>
    </source>
</reference>
<dbReference type="SUPFAM" id="SSF56059">
    <property type="entry name" value="Glutathione synthetase ATP-binding domain-like"/>
    <property type="match status" value="1"/>
</dbReference>
<dbReference type="PANTHER" id="PTHR43585">
    <property type="entry name" value="FUMIPYRROLE BIOSYNTHESIS PROTEIN C"/>
    <property type="match status" value="1"/>
</dbReference>
<dbReference type="GO" id="GO:0005524">
    <property type="term" value="F:ATP binding"/>
    <property type="evidence" value="ECO:0007669"/>
    <property type="project" value="UniProtKB-UniRule"/>
</dbReference>
<dbReference type="PATRIC" id="fig|660596.6.peg.1545"/>
<evidence type="ECO:0000259" key="5">
    <source>
        <dbReference type="PROSITE" id="PS50975"/>
    </source>
</evidence>
<dbReference type="PANTHER" id="PTHR43585:SF2">
    <property type="entry name" value="ATP-GRASP ENZYME FSQD"/>
    <property type="match status" value="1"/>
</dbReference>
<gene>
    <name evidence="7" type="ORF">CKS_3297</name>
    <name evidence="6" type="ORF">DSJ_12460</name>
</gene>
<dbReference type="EMBL" id="CP017581">
    <property type="protein sequence ID" value="ARF50074.1"/>
    <property type="molecule type" value="Genomic_DNA"/>
</dbReference>
<dbReference type="AlphaFoldDB" id="H3RC24"/>